<protein>
    <submittedName>
        <fullName evidence="2">PorT family protein</fullName>
    </submittedName>
</protein>
<name>A0A9D7S9W9_9BACT</name>
<dbReference type="AlphaFoldDB" id="A0A9D7S9W9"/>
<dbReference type="InterPro" id="IPR011250">
    <property type="entry name" value="OMP/PagP_B-barrel"/>
</dbReference>
<sequence length="206" mass="23908">MQLKISLLHTIYIMTLGLMITNNTHGQQQRFFGGIKAGMNFAQIDGDGVFGFNKFAYNAGFMGGFKLKKITELQIEMLYSLRGSRYGRHDPPFTQFSLHYLEIPVIFCVKDWLNEEGETPYYRMQFQGGFSFGRLINSSSYSGDDQYFKKNDLSWIGGINYYYTHNWAVSARYTSSLTPLYRYIKNGQSIKMISYFISLGLNYRFN</sequence>
<comment type="caution">
    <text evidence="2">The sequence shown here is derived from an EMBL/GenBank/DDBJ whole genome shotgun (WGS) entry which is preliminary data.</text>
</comment>
<reference evidence="2 3" key="1">
    <citation type="submission" date="2020-10" db="EMBL/GenBank/DDBJ databases">
        <title>Connecting structure to function with the recovery of over 1000 high-quality activated sludge metagenome-assembled genomes encoding full-length rRNA genes using long-read sequencing.</title>
        <authorList>
            <person name="Singleton C.M."/>
            <person name="Petriglieri F."/>
            <person name="Kristensen J.M."/>
            <person name="Kirkegaard R.H."/>
            <person name="Michaelsen T.Y."/>
            <person name="Andersen M.H."/>
            <person name="Karst S.M."/>
            <person name="Dueholm M.S."/>
            <person name="Nielsen P.H."/>
            <person name="Albertsen M."/>
        </authorList>
    </citation>
    <scope>NUCLEOTIDE SEQUENCE [LARGE SCALE GENOMIC DNA]</scope>
    <source>
        <strain evidence="2">Ribe_18-Q3-R11-54_BAT3C.373</strain>
    </source>
</reference>
<dbReference type="EMBL" id="JADKFW010000012">
    <property type="protein sequence ID" value="MBK9718680.1"/>
    <property type="molecule type" value="Genomic_DNA"/>
</dbReference>
<proteinExistence type="predicted"/>
<organism evidence="2 3">
    <name type="scientific">Candidatus Defluviibacterium haderslevense</name>
    <dbReference type="NCBI Taxonomy" id="2981993"/>
    <lineage>
        <taxon>Bacteria</taxon>
        <taxon>Pseudomonadati</taxon>
        <taxon>Bacteroidota</taxon>
        <taxon>Saprospiria</taxon>
        <taxon>Saprospirales</taxon>
        <taxon>Saprospiraceae</taxon>
        <taxon>Candidatus Defluviibacterium</taxon>
    </lineage>
</organism>
<dbReference type="Proteomes" id="UP000808349">
    <property type="component" value="Unassembled WGS sequence"/>
</dbReference>
<accession>A0A9D7S9W9</accession>
<evidence type="ECO:0000313" key="3">
    <source>
        <dbReference type="Proteomes" id="UP000808349"/>
    </source>
</evidence>
<dbReference type="InterPro" id="IPR025665">
    <property type="entry name" value="Beta-barrel_OMP_2"/>
</dbReference>
<gene>
    <name evidence="2" type="ORF">IPO85_14435</name>
</gene>
<feature type="domain" description="Outer membrane protein beta-barrel" evidence="1">
    <location>
        <begin position="31"/>
        <end position="181"/>
    </location>
</feature>
<dbReference type="SUPFAM" id="SSF56925">
    <property type="entry name" value="OMPA-like"/>
    <property type="match status" value="1"/>
</dbReference>
<dbReference type="Pfam" id="PF13568">
    <property type="entry name" value="OMP_b-brl_2"/>
    <property type="match status" value="1"/>
</dbReference>
<evidence type="ECO:0000259" key="1">
    <source>
        <dbReference type="Pfam" id="PF13568"/>
    </source>
</evidence>
<evidence type="ECO:0000313" key="2">
    <source>
        <dbReference type="EMBL" id="MBK9718680.1"/>
    </source>
</evidence>